<evidence type="ECO:0000256" key="4">
    <source>
        <dbReference type="ARBA" id="ARBA00023263"/>
    </source>
</evidence>
<keyword evidence="3" id="KW-0732">Signal</keyword>
<dbReference type="InterPro" id="IPR036937">
    <property type="entry name" value="Adhesion_dom_fimbrial_sf"/>
</dbReference>
<feature type="domain" description="Fimbrial-type adhesion" evidence="5">
    <location>
        <begin position="281"/>
        <end position="427"/>
    </location>
</feature>
<comment type="subcellular location">
    <subcellularLocation>
        <location evidence="1">Fimbrium</location>
    </subcellularLocation>
</comment>
<dbReference type="RefSeq" id="WP_169710686.1">
    <property type="nucleotide sequence ID" value="NZ_AP028822.1"/>
</dbReference>
<dbReference type="SUPFAM" id="SSF49401">
    <property type="entry name" value="Bacterial adhesins"/>
    <property type="match status" value="1"/>
</dbReference>
<dbReference type="InterPro" id="IPR017014">
    <property type="entry name" value="Fimbrial-like_YadC"/>
</dbReference>
<accession>A0A7W3HY58</accession>
<dbReference type="NCBIfam" id="NF007268">
    <property type="entry name" value="PRK09723.1-2"/>
    <property type="match status" value="1"/>
</dbReference>
<name>A0A7W3HY58_ESCFE</name>
<evidence type="ECO:0000256" key="3">
    <source>
        <dbReference type="ARBA" id="ARBA00022729"/>
    </source>
</evidence>
<proteinExistence type="inferred from homology"/>
<dbReference type="PANTHER" id="PTHR33420:SF12">
    <property type="entry name" value="FIMBRIN-LIKE PROTEIN FIMI-RELATED"/>
    <property type="match status" value="1"/>
</dbReference>
<reference evidence="6 7" key="1">
    <citation type="submission" date="2020-06" db="EMBL/GenBank/DDBJ databases">
        <title>REHAB project genomes.</title>
        <authorList>
            <person name="Shaw L.P."/>
        </authorList>
    </citation>
    <scope>NUCLEOTIDE SEQUENCE [LARGE SCALE GENOMIC DNA]</scope>
    <source>
        <strain evidence="6 7">RHB28-C13</strain>
    </source>
</reference>
<dbReference type="InterPro" id="IPR000259">
    <property type="entry name" value="Adhesion_dom_fimbrial"/>
</dbReference>
<dbReference type="NCBIfam" id="NF007267">
    <property type="entry name" value="PRK09723.1-1"/>
    <property type="match status" value="1"/>
</dbReference>
<evidence type="ECO:0000256" key="1">
    <source>
        <dbReference type="ARBA" id="ARBA00004561"/>
    </source>
</evidence>
<comment type="similarity">
    <text evidence="2">Belongs to the fimbrial protein family.</text>
</comment>
<keyword evidence="4" id="KW-0281">Fimbrium</keyword>
<dbReference type="Pfam" id="PF00419">
    <property type="entry name" value="Fimbrial"/>
    <property type="match status" value="1"/>
</dbReference>
<dbReference type="PIRSF" id="PIRSF033053">
    <property type="entry name" value="UCP033503_fimbr"/>
    <property type="match status" value="1"/>
</dbReference>
<protein>
    <submittedName>
        <fullName evidence="6">Fimbrial-like adhesin</fullName>
    </submittedName>
</protein>
<dbReference type="Gene3D" id="2.60.40.1090">
    <property type="entry name" value="Fimbrial-type adhesion domain"/>
    <property type="match status" value="1"/>
</dbReference>
<dbReference type="PANTHER" id="PTHR33420">
    <property type="entry name" value="FIMBRIAL SUBUNIT ELFA-RELATED"/>
    <property type="match status" value="1"/>
</dbReference>
<dbReference type="InterPro" id="IPR008966">
    <property type="entry name" value="Adhesion_dom_sf"/>
</dbReference>
<sequence>MLTLKIVYKTQAFLKCCILLLLSLSSISFAANTGFVVGNPPPSSTSLAGPSGNGKATFRYATITNNLIFYKPTGSGINQTGVKLYWAELDSAGGSGGTGVLYCNTSGNASGGDMTIENAMVYSGKNYNGHKLFSTSVPGLYYTLLISNVWSAYSTLTNIGSGLYIGDSNNPKQYFAFRITDSNLQRIGCNKANSTSKYWAIGGVMQSLTVEFYTDSSFDPVQNQKVQLLRTSDYLYAFHAEGAGIGINEHSYFLFIDFDLTNITITLPTCFTSVLSGSAVSGSTVKMGEYTSQQIKNGATPVPFDINLQNCIRVRNIETKLVSTKIGTENKKLLGNTRTGNDAAKGVGVLIEGLATNKSVKMILEPNVSTSVYKDYETENDTTDGIYPDHGNGTSQPLHFQATLQQDGNIPIESGELKATSTFQVTYP</sequence>
<gene>
    <name evidence="6" type="ORF">HVY52_04085</name>
</gene>
<dbReference type="AlphaFoldDB" id="A0A7W3HY58"/>
<evidence type="ECO:0000313" key="6">
    <source>
        <dbReference type="EMBL" id="QLM99029.1"/>
    </source>
</evidence>
<dbReference type="GO" id="GO:0009289">
    <property type="term" value="C:pilus"/>
    <property type="evidence" value="ECO:0007669"/>
    <property type="project" value="UniProtKB-SubCell"/>
</dbReference>
<evidence type="ECO:0000256" key="2">
    <source>
        <dbReference type="ARBA" id="ARBA00006671"/>
    </source>
</evidence>
<dbReference type="EMBL" id="CP055675">
    <property type="protein sequence ID" value="QLM99029.1"/>
    <property type="molecule type" value="Genomic_DNA"/>
</dbReference>
<evidence type="ECO:0000259" key="5">
    <source>
        <dbReference type="Pfam" id="PF00419"/>
    </source>
</evidence>
<dbReference type="GO" id="GO:0043709">
    <property type="term" value="P:cell adhesion involved in single-species biofilm formation"/>
    <property type="evidence" value="ECO:0007669"/>
    <property type="project" value="TreeGrafter"/>
</dbReference>
<organism evidence="6 7">
    <name type="scientific">Escherichia fergusonii</name>
    <dbReference type="NCBI Taxonomy" id="564"/>
    <lineage>
        <taxon>Bacteria</taxon>
        <taxon>Pseudomonadati</taxon>
        <taxon>Pseudomonadota</taxon>
        <taxon>Gammaproteobacteria</taxon>
        <taxon>Enterobacterales</taxon>
        <taxon>Enterobacteriaceae</taxon>
        <taxon>Escherichia</taxon>
    </lineage>
</organism>
<dbReference type="InterPro" id="IPR050263">
    <property type="entry name" value="Bact_Fimbrial_Adh_Pro"/>
</dbReference>
<dbReference type="Proteomes" id="UP000510927">
    <property type="component" value="Chromosome"/>
</dbReference>
<evidence type="ECO:0000313" key="7">
    <source>
        <dbReference type="Proteomes" id="UP000510927"/>
    </source>
</evidence>